<evidence type="ECO:0000256" key="4">
    <source>
        <dbReference type="ARBA" id="ARBA00022679"/>
    </source>
</evidence>
<dbReference type="EC" id="2.5.1.75" evidence="10"/>
<protein>
    <recommendedName>
        <fullName evidence="10">tRNA dimethylallyltransferase</fullName>
        <ecNumber evidence="10">2.5.1.75</ecNumber>
    </recommendedName>
    <alternativeName>
        <fullName evidence="10">Dimethylallyl diphosphate:tRNA dimethylallyltransferase</fullName>
        <shortName evidence="10">DMAPP:tRNA dimethylallyltransferase</shortName>
        <shortName evidence="10">DMATase</shortName>
    </alternativeName>
    <alternativeName>
        <fullName evidence="10">Isopentenyl-diphosphate:tRNA isopentenyltransferase</fullName>
        <shortName evidence="10">IPP transferase</shortName>
        <shortName evidence="10">IPPT</shortName>
        <shortName evidence="10">IPTase</shortName>
    </alternativeName>
</protein>
<dbReference type="EMBL" id="JBAFUR010000001">
    <property type="protein sequence ID" value="MFG1251488.1"/>
    <property type="molecule type" value="Genomic_DNA"/>
</dbReference>
<dbReference type="RefSeq" id="WP_394006118.1">
    <property type="nucleotide sequence ID" value="NZ_JBAFUR010000001.1"/>
</dbReference>
<evidence type="ECO:0000256" key="12">
    <source>
        <dbReference type="RuleBase" id="RU003784"/>
    </source>
</evidence>
<evidence type="ECO:0000256" key="1">
    <source>
        <dbReference type="ARBA" id="ARBA00001946"/>
    </source>
</evidence>
<keyword evidence="7 10" id="KW-0067">ATP-binding</keyword>
<evidence type="ECO:0000256" key="9">
    <source>
        <dbReference type="ARBA" id="ARBA00049563"/>
    </source>
</evidence>
<evidence type="ECO:0000256" key="8">
    <source>
        <dbReference type="ARBA" id="ARBA00022842"/>
    </source>
</evidence>
<evidence type="ECO:0000256" key="6">
    <source>
        <dbReference type="ARBA" id="ARBA00022741"/>
    </source>
</evidence>
<comment type="cofactor">
    <cofactor evidence="1 10">
        <name>Mg(2+)</name>
        <dbReference type="ChEBI" id="CHEBI:18420"/>
    </cofactor>
</comment>
<comment type="function">
    <text evidence="2 10 12">Catalyzes the transfer of a dimethylallyl group onto the adenine at position 37 in tRNAs that read codons beginning with uridine, leading to the formation of N6-(dimethylallyl)adenosine (i(6)A).</text>
</comment>
<comment type="similarity">
    <text evidence="3 10 13">Belongs to the IPP transferase family.</text>
</comment>
<dbReference type="InterPro" id="IPR039657">
    <property type="entry name" value="Dimethylallyltransferase"/>
</dbReference>
<comment type="catalytic activity">
    <reaction evidence="9 10 11">
        <text>adenosine(37) in tRNA + dimethylallyl diphosphate = N(6)-dimethylallyladenosine(37) in tRNA + diphosphate</text>
        <dbReference type="Rhea" id="RHEA:26482"/>
        <dbReference type="Rhea" id="RHEA-COMP:10162"/>
        <dbReference type="Rhea" id="RHEA-COMP:10375"/>
        <dbReference type="ChEBI" id="CHEBI:33019"/>
        <dbReference type="ChEBI" id="CHEBI:57623"/>
        <dbReference type="ChEBI" id="CHEBI:74411"/>
        <dbReference type="ChEBI" id="CHEBI:74415"/>
        <dbReference type="EC" id="2.5.1.75"/>
    </reaction>
</comment>
<accession>A0ABW6ZE85</accession>
<evidence type="ECO:0000256" key="11">
    <source>
        <dbReference type="RuleBase" id="RU003783"/>
    </source>
</evidence>
<dbReference type="HAMAP" id="MF_00185">
    <property type="entry name" value="IPP_trans"/>
    <property type="match status" value="1"/>
</dbReference>
<feature type="site" description="Interaction with substrate tRNA" evidence="10">
    <location>
        <position position="131"/>
    </location>
</feature>
<proteinExistence type="inferred from homology"/>
<dbReference type="InterPro" id="IPR018022">
    <property type="entry name" value="IPT"/>
</dbReference>
<evidence type="ECO:0000256" key="10">
    <source>
        <dbReference type="HAMAP-Rule" id="MF_00185"/>
    </source>
</evidence>
<evidence type="ECO:0000313" key="15">
    <source>
        <dbReference type="Proteomes" id="UP001604043"/>
    </source>
</evidence>
<feature type="region of interest" description="Interaction with substrate tRNA" evidence="10">
    <location>
        <begin position="167"/>
        <end position="171"/>
    </location>
</feature>
<keyword evidence="4 10" id="KW-0808">Transferase</keyword>
<name>A0ABW6ZE85_9HYPH</name>
<dbReference type="Pfam" id="PF01715">
    <property type="entry name" value="IPPT"/>
    <property type="match status" value="1"/>
</dbReference>
<comment type="caution">
    <text evidence="14">The sequence shown here is derived from an EMBL/GenBank/DDBJ whole genome shotgun (WGS) entry which is preliminary data.</text>
</comment>
<dbReference type="NCBIfam" id="TIGR00174">
    <property type="entry name" value="miaA"/>
    <property type="match status" value="1"/>
</dbReference>
<feature type="region of interest" description="Interaction with substrate tRNA" evidence="10">
    <location>
        <begin position="43"/>
        <end position="46"/>
    </location>
</feature>
<dbReference type="Gene3D" id="1.10.20.140">
    <property type="match status" value="1"/>
</dbReference>
<dbReference type="PANTHER" id="PTHR11088">
    <property type="entry name" value="TRNA DIMETHYLALLYLTRANSFERASE"/>
    <property type="match status" value="1"/>
</dbReference>
<keyword evidence="15" id="KW-1185">Reference proteome</keyword>
<dbReference type="Proteomes" id="UP001604043">
    <property type="component" value="Unassembled WGS sequence"/>
</dbReference>
<evidence type="ECO:0000256" key="5">
    <source>
        <dbReference type="ARBA" id="ARBA00022694"/>
    </source>
</evidence>
<feature type="binding site" evidence="10">
    <location>
        <begin position="20"/>
        <end position="25"/>
    </location>
    <ligand>
        <name>substrate</name>
    </ligand>
</feature>
<reference evidence="14 15" key="1">
    <citation type="submission" date="2024-02" db="EMBL/GenBank/DDBJ databases">
        <title>Expansion and revision of Xanthobacter and proposal of Roseixanthobacter gen. nov.</title>
        <authorList>
            <person name="Soltysiak M.P.M."/>
            <person name="Jalihal A."/>
            <person name="Ory A."/>
            <person name="Chrisophersen C."/>
            <person name="Lee A.D."/>
            <person name="Boulton J."/>
            <person name="Springer M."/>
        </authorList>
    </citation>
    <scope>NUCLEOTIDE SEQUENCE [LARGE SCALE GENOMIC DNA]</scope>
    <source>
        <strain evidence="14 15">CB5</strain>
    </source>
</reference>
<keyword evidence="5 10" id="KW-0819">tRNA processing</keyword>
<evidence type="ECO:0000256" key="3">
    <source>
        <dbReference type="ARBA" id="ARBA00005842"/>
    </source>
</evidence>
<keyword evidence="6 10" id="KW-0547">Nucleotide-binding</keyword>
<keyword evidence="8 10" id="KW-0460">Magnesium</keyword>
<feature type="binding site" evidence="10">
    <location>
        <begin position="18"/>
        <end position="25"/>
    </location>
    <ligand>
        <name>ATP</name>
        <dbReference type="ChEBI" id="CHEBI:30616"/>
    </ligand>
</feature>
<dbReference type="Gene3D" id="3.40.50.300">
    <property type="entry name" value="P-loop containing nucleotide triphosphate hydrolases"/>
    <property type="match status" value="1"/>
</dbReference>
<sequence>MAFSKLEGGKPLAVLIAGPTASGKSALALAVAERTGGIVLNADSMQVYGDLWVLTARPTVAEMAQVPHGLYGHVDADTDYSVGRWLEDAKRALAEAEAAGRLPVFVGGTGLYFRALTQGLAEIPAIPEAVRAEVRGAAEALDSAALHARLATVDPASAERLKVNDRQRVLRALEVIHATGRSLTDWQKDAQPPVLDAAACAKIVLEVDRETLRQRIDARFEAMMAAGALEEVRALAARNLAPDRTVLKAHGAPALTRYLKGEMSLAEAIAEGQGDTRRYAKRQATFFRHQMPDWPKATPDEGLDVLMKSMEGGGG</sequence>
<dbReference type="GO" id="GO:0052381">
    <property type="term" value="F:tRNA dimethylallyltransferase activity"/>
    <property type="evidence" value="ECO:0007669"/>
    <property type="project" value="UniProtKB-EC"/>
</dbReference>
<evidence type="ECO:0000313" key="14">
    <source>
        <dbReference type="EMBL" id="MFG1251488.1"/>
    </source>
</evidence>
<comment type="subunit">
    <text evidence="10">Monomer.</text>
</comment>
<comment type="caution">
    <text evidence="10">Lacks conserved residue(s) required for the propagation of feature annotation.</text>
</comment>
<gene>
    <name evidence="10 14" type="primary">miaA</name>
    <name evidence="14" type="ORF">V5F30_04690</name>
</gene>
<organism evidence="14 15">
    <name type="scientific">Xanthobacter aminoxidans</name>
    <dbReference type="NCBI Taxonomy" id="186280"/>
    <lineage>
        <taxon>Bacteria</taxon>
        <taxon>Pseudomonadati</taxon>
        <taxon>Pseudomonadota</taxon>
        <taxon>Alphaproteobacteria</taxon>
        <taxon>Hyphomicrobiales</taxon>
        <taxon>Xanthobacteraceae</taxon>
        <taxon>Xanthobacter</taxon>
    </lineage>
</organism>
<dbReference type="PANTHER" id="PTHR11088:SF60">
    <property type="entry name" value="TRNA DIMETHYLALLYLTRANSFERASE"/>
    <property type="match status" value="1"/>
</dbReference>
<evidence type="ECO:0000256" key="2">
    <source>
        <dbReference type="ARBA" id="ARBA00003213"/>
    </source>
</evidence>
<dbReference type="SUPFAM" id="SSF52540">
    <property type="entry name" value="P-loop containing nucleoside triphosphate hydrolases"/>
    <property type="match status" value="2"/>
</dbReference>
<evidence type="ECO:0000256" key="13">
    <source>
        <dbReference type="RuleBase" id="RU003785"/>
    </source>
</evidence>
<evidence type="ECO:0000256" key="7">
    <source>
        <dbReference type="ARBA" id="ARBA00022840"/>
    </source>
</evidence>
<feature type="site" description="Interaction with substrate tRNA" evidence="10">
    <location>
        <position position="109"/>
    </location>
</feature>
<dbReference type="InterPro" id="IPR027417">
    <property type="entry name" value="P-loop_NTPase"/>
</dbReference>